<proteinExistence type="predicted"/>
<reference evidence="3" key="1">
    <citation type="submission" date="2021-02" db="EMBL/GenBank/DDBJ databases">
        <authorList>
            <person name="Nieuwenhuis M."/>
            <person name="Van De Peppel L.J.J."/>
        </authorList>
    </citation>
    <scope>NUCLEOTIDE SEQUENCE</scope>
    <source>
        <strain evidence="3">D49</strain>
    </source>
</reference>
<evidence type="ECO:0000313" key="3">
    <source>
        <dbReference type="EMBL" id="KAG5639126.1"/>
    </source>
</evidence>
<feature type="compositionally biased region" description="Basic and acidic residues" evidence="1">
    <location>
        <begin position="38"/>
        <end position="54"/>
    </location>
</feature>
<reference evidence="3" key="2">
    <citation type="submission" date="2021-10" db="EMBL/GenBank/DDBJ databases">
        <title>Phylogenomics reveals ancestral predisposition of the termite-cultivated fungus Termitomyces towards a domesticated lifestyle.</title>
        <authorList>
            <person name="Auxier B."/>
            <person name="Grum-Grzhimaylo A."/>
            <person name="Cardenas M.E."/>
            <person name="Lodge J.D."/>
            <person name="Laessoe T."/>
            <person name="Pedersen O."/>
            <person name="Smith M.E."/>
            <person name="Kuyper T.W."/>
            <person name="Franco-Molano E.A."/>
            <person name="Baroni T.J."/>
            <person name="Aanen D.K."/>
        </authorList>
    </citation>
    <scope>NUCLEOTIDE SEQUENCE</scope>
    <source>
        <strain evidence="3">D49</strain>
    </source>
</reference>
<dbReference type="SMART" id="SM00233">
    <property type="entry name" value="PH"/>
    <property type="match status" value="1"/>
</dbReference>
<evidence type="ECO:0000259" key="2">
    <source>
        <dbReference type="SMART" id="SM00233"/>
    </source>
</evidence>
<dbReference type="CDD" id="cd00821">
    <property type="entry name" value="PH"/>
    <property type="match status" value="1"/>
</dbReference>
<evidence type="ECO:0000313" key="4">
    <source>
        <dbReference type="Proteomes" id="UP000717328"/>
    </source>
</evidence>
<feature type="region of interest" description="Disordered" evidence="1">
    <location>
        <begin position="1"/>
        <end position="62"/>
    </location>
</feature>
<dbReference type="OrthoDB" id="2261329at2759"/>
<feature type="region of interest" description="Disordered" evidence="1">
    <location>
        <begin position="351"/>
        <end position="390"/>
    </location>
</feature>
<feature type="compositionally biased region" description="Low complexity" evidence="1">
    <location>
        <begin position="365"/>
        <end position="381"/>
    </location>
</feature>
<dbReference type="Proteomes" id="UP000717328">
    <property type="component" value="Unassembled WGS sequence"/>
</dbReference>
<organism evidence="3 4">
    <name type="scientific">Sphagnurus paluster</name>
    <dbReference type="NCBI Taxonomy" id="117069"/>
    <lineage>
        <taxon>Eukaryota</taxon>
        <taxon>Fungi</taxon>
        <taxon>Dikarya</taxon>
        <taxon>Basidiomycota</taxon>
        <taxon>Agaricomycotina</taxon>
        <taxon>Agaricomycetes</taxon>
        <taxon>Agaricomycetidae</taxon>
        <taxon>Agaricales</taxon>
        <taxon>Tricholomatineae</taxon>
        <taxon>Lyophyllaceae</taxon>
        <taxon>Sphagnurus</taxon>
    </lineage>
</organism>
<name>A0A9P7FXP5_9AGAR</name>
<feature type="compositionally biased region" description="Basic residues" evidence="1">
    <location>
        <begin position="871"/>
        <end position="881"/>
    </location>
</feature>
<keyword evidence="4" id="KW-1185">Reference proteome</keyword>
<dbReference type="SUPFAM" id="SSF50729">
    <property type="entry name" value="PH domain-like"/>
    <property type="match status" value="1"/>
</dbReference>
<dbReference type="InterPro" id="IPR001849">
    <property type="entry name" value="PH_domain"/>
</dbReference>
<dbReference type="AlphaFoldDB" id="A0A9P7FXP5"/>
<accession>A0A9P7FXP5</accession>
<comment type="caution">
    <text evidence="3">The sequence shown here is derived from an EMBL/GenBank/DDBJ whole genome shotgun (WGS) entry which is preliminary data.</text>
</comment>
<sequence>MEPLSGGSVSLQRQRSTKHLINRYESLSPGQPHALSQRLEDDKAPRKSSFFDRRKKDKSPHRSSFRNLFSVFKKSGKEKDERTLSSFLREPQPLVADLPTFSAPPVLRSRSRKLSSSLLYLSHTTIQPPADSPILPIWASCIATLEKDCIVISDPYAQGSPLIHTIPLSNCTDVRSLARHQLNPEESTMLPARGANEELKVFEILFEGRRREKFAANSVQERAGWVSAVWDTILPSQDPVNNDETPMQTIPMTKQAVSSIPSPKRVQRPIPVKTQSYSERLLPPIPQNQKSALSVNTAILSSCHRTGSLSPISPSIYSSTRPTSRASSSRSNSPSIANLSQLSVVRQRLAQMEPNSSQSSYEGLTSRSSSKASHSTHPTTPAHSDHGSINKSLIDDRDMLRAQSGRSSAADSILDSYSDTHVSVDDLPCKAATFPMDLRPCSTVDRGHHQSSPIDSNPRPVLELLHEQAADNWTENSRDHVAALQNDAARPPEIVSLIGLEAHSTKVMKMVAKLEEQAKANGETLGTINCKMDEHWKKCGRESSEDNVKLVKEISSMRDQISRDLSHIRETIASDVTRTLSPTILSNVSASRTALPPPQVDLSGLHMKLDALMASGIAQEENPKSSLHLDVNKIQDTLAEVRMLLEKDSTQQTLQTQQQTDSVRYLNELNSWLETFVNNGTSQIQNLTSGIEQLCQNLGSNMVADVHQLTLATAVREQSAANLQASMDGLFAMLNEQSIASNAASIANLIERQRQDNEGLMRALTSEISEEIKGERLRFVEAMKEATAINVQIHVEQFKKELKREVVEMTEEVGRLHQDREAMQHQIADLFAFYTKHKAGTQPAHVVPCSSNRPANMPDVGDQRHDSPTRTIRHERHRSSGRRPLPQPQY</sequence>
<dbReference type="EMBL" id="JABCKI010005731">
    <property type="protein sequence ID" value="KAG5639126.1"/>
    <property type="molecule type" value="Genomic_DNA"/>
</dbReference>
<feature type="region of interest" description="Disordered" evidence="1">
    <location>
        <begin position="310"/>
        <end position="339"/>
    </location>
</feature>
<feature type="domain" description="PH" evidence="2">
    <location>
        <begin position="112"/>
        <end position="236"/>
    </location>
</feature>
<feature type="compositionally biased region" description="Polar residues" evidence="1">
    <location>
        <begin position="353"/>
        <end position="363"/>
    </location>
</feature>
<gene>
    <name evidence="3" type="ORF">H0H81_006715</name>
</gene>
<evidence type="ECO:0000256" key="1">
    <source>
        <dbReference type="SAM" id="MobiDB-lite"/>
    </source>
</evidence>
<protein>
    <recommendedName>
        <fullName evidence="2">PH domain-containing protein</fullName>
    </recommendedName>
</protein>
<feature type="region of interest" description="Disordered" evidence="1">
    <location>
        <begin position="843"/>
        <end position="890"/>
    </location>
</feature>